<protein>
    <submittedName>
        <fullName evidence="1">Uncharacterized protein</fullName>
    </submittedName>
</protein>
<dbReference type="EMBL" id="MT144620">
    <property type="protein sequence ID" value="QJH95460.1"/>
    <property type="molecule type" value="Genomic_DNA"/>
</dbReference>
<organism evidence="1">
    <name type="scientific">viral metagenome</name>
    <dbReference type="NCBI Taxonomy" id="1070528"/>
    <lineage>
        <taxon>unclassified sequences</taxon>
        <taxon>metagenomes</taxon>
        <taxon>organismal metagenomes</taxon>
    </lineage>
</organism>
<proteinExistence type="predicted"/>
<gene>
    <name evidence="1" type="ORF">TM448A00224_0030</name>
    <name evidence="2" type="ORF">TM448B00423_0029</name>
</gene>
<accession>A0A6H1ZDM9</accession>
<evidence type="ECO:0000313" key="1">
    <source>
        <dbReference type="EMBL" id="QJA45365.1"/>
    </source>
</evidence>
<dbReference type="EMBL" id="MT143989">
    <property type="protein sequence ID" value="QJA45365.1"/>
    <property type="molecule type" value="Genomic_DNA"/>
</dbReference>
<dbReference type="AlphaFoldDB" id="A0A6H1ZDM9"/>
<name>A0A6H1ZDM9_9ZZZZ</name>
<evidence type="ECO:0000313" key="2">
    <source>
        <dbReference type="EMBL" id="QJH95460.1"/>
    </source>
</evidence>
<reference evidence="1" key="1">
    <citation type="submission" date="2020-03" db="EMBL/GenBank/DDBJ databases">
        <title>The deep terrestrial virosphere.</title>
        <authorList>
            <person name="Holmfeldt K."/>
            <person name="Nilsson E."/>
            <person name="Simone D."/>
            <person name="Lopez-Fernandez M."/>
            <person name="Wu X."/>
            <person name="de Brujin I."/>
            <person name="Lundin D."/>
            <person name="Andersson A."/>
            <person name="Bertilsson S."/>
            <person name="Dopson M."/>
        </authorList>
    </citation>
    <scope>NUCLEOTIDE SEQUENCE</scope>
    <source>
        <strain evidence="1">TM448A00224</strain>
        <strain evidence="2">TM448B00423</strain>
    </source>
</reference>
<sequence length="401" mass="44147">MSFWTALSQLRTILATETDYDSPNSEELLEQIRENIEALFMLLLDTGDSGSATSDPPNNTTGVLADTGAAYDADEHNGRTLLIKSGLAIGNLYTIDDTTATTLVCTGDNLYADGVRSADTYKVMYDLKNNTDGIDHDGVNSKMITNAINQAAMADRAIGQAELKSTTGSVSTQLAVGTELTLPGGEYGFHPQFKTNNASAVAYWGWDATAGLGKWGAYVLGTTYLTTVRLSVSDAAYIAYAQQRYIQASGEVHWIYILRDKLTKIPTGDMYQSPDHPCMGNGNKPKLCPHPFPGYDSKTNEIVVINPTPEEVLEMQRATVEKTDDKPNRDLLQVIAEDYEIDEATEPAWPDVPVTVGLPEDWNEAWLERRRVRPIKMKIPQPEGMLVKSLKKKLGKRKEDL</sequence>